<dbReference type="eggNOG" id="COG0064">
    <property type="taxonomic scope" value="Bacteria"/>
</dbReference>
<comment type="catalytic activity">
    <reaction evidence="9 10">
        <text>L-glutamyl-tRNA(Gln) + L-glutamine + ATP + H2O = L-glutaminyl-tRNA(Gln) + L-glutamate + ADP + phosphate + H(+)</text>
        <dbReference type="Rhea" id="RHEA:17521"/>
        <dbReference type="Rhea" id="RHEA-COMP:9681"/>
        <dbReference type="Rhea" id="RHEA-COMP:9684"/>
        <dbReference type="ChEBI" id="CHEBI:15377"/>
        <dbReference type="ChEBI" id="CHEBI:15378"/>
        <dbReference type="ChEBI" id="CHEBI:29985"/>
        <dbReference type="ChEBI" id="CHEBI:30616"/>
        <dbReference type="ChEBI" id="CHEBI:43474"/>
        <dbReference type="ChEBI" id="CHEBI:58359"/>
        <dbReference type="ChEBI" id="CHEBI:78520"/>
        <dbReference type="ChEBI" id="CHEBI:78521"/>
        <dbReference type="ChEBI" id="CHEBI:456216"/>
    </reaction>
</comment>
<evidence type="ECO:0000256" key="8">
    <source>
        <dbReference type="ARBA" id="ARBA00047380"/>
    </source>
</evidence>
<evidence type="ECO:0000256" key="1">
    <source>
        <dbReference type="ARBA" id="ARBA00005306"/>
    </source>
</evidence>
<dbReference type="GO" id="GO:0016740">
    <property type="term" value="F:transferase activity"/>
    <property type="evidence" value="ECO:0007669"/>
    <property type="project" value="UniProtKB-KW"/>
</dbReference>
<dbReference type="RefSeq" id="WP_014296742.1">
    <property type="nucleotide sequence ID" value="NC_016751.1"/>
</dbReference>
<gene>
    <name evidence="10" type="primary">gatB</name>
    <name evidence="12" type="ordered locus">Marpi_1268</name>
</gene>
<keyword evidence="13" id="KW-1185">Reference proteome</keyword>
<dbReference type="GO" id="GO:0070681">
    <property type="term" value="P:glutaminyl-tRNAGln biosynthesis via transamidation"/>
    <property type="evidence" value="ECO:0007669"/>
    <property type="project" value="TreeGrafter"/>
</dbReference>
<dbReference type="GO" id="GO:0050566">
    <property type="term" value="F:asparaginyl-tRNA synthase (glutamine-hydrolyzing) activity"/>
    <property type="evidence" value="ECO:0007669"/>
    <property type="project" value="RHEA"/>
</dbReference>
<dbReference type="Gene3D" id="1.10.150.380">
    <property type="entry name" value="GatB domain, N-terminal subdomain"/>
    <property type="match status" value="1"/>
</dbReference>
<evidence type="ECO:0000256" key="2">
    <source>
        <dbReference type="ARBA" id="ARBA00011123"/>
    </source>
</evidence>
<dbReference type="GO" id="GO:0050567">
    <property type="term" value="F:glutaminyl-tRNA synthase (glutamine-hydrolyzing) activity"/>
    <property type="evidence" value="ECO:0007669"/>
    <property type="project" value="UniProtKB-UniRule"/>
</dbReference>
<dbReference type="InterPro" id="IPR017958">
    <property type="entry name" value="Gln-tRNA_amidoTrfase_suB_CS"/>
</dbReference>
<keyword evidence="4 10" id="KW-0547">Nucleotide-binding</keyword>
<dbReference type="InterPro" id="IPR023168">
    <property type="entry name" value="GatB_Yqey_C_2"/>
</dbReference>
<comment type="function">
    <text evidence="7 10">Allows the formation of correctly charged Asn-tRNA(Asn) or Gln-tRNA(Gln) through the transamidation of misacylated Asp-tRNA(Asn) or Glu-tRNA(Gln) in organisms which lack either or both of asparaginyl-tRNA or glutaminyl-tRNA synthetases. The reaction takes place in the presence of glutamine and ATP through an activated phospho-Asp-tRNA(Asn) or phospho-Glu-tRNA(Gln).</text>
</comment>
<dbReference type="Proteomes" id="UP000007161">
    <property type="component" value="Chromosome"/>
</dbReference>
<dbReference type="InterPro" id="IPR004413">
    <property type="entry name" value="GatB"/>
</dbReference>
<dbReference type="FunFam" id="1.10.10.410:FF:000001">
    <property type="entry name" value="Aspartyl/glutamyl-tRNA(Asn/Gln) amidotransferase subunit B"/>
    <property type="match status" value="1"/>
</dbReference>
<organism evidence="12 13">
    <name type="scientific">Marinitoga piezophila (strain DSM 14283 / JCM 11233 / KA3)</name>
    <dbReference type="NCBI Taxonomy" id="443254"/>
    <lineage>
        <taxon>Bacteria</taxon>
        <taxon>Thermotogati</taxon>
        <taxon>Thermotogota</taxon>
        <taxon>Thermotogae</taxon>
        <taxon>Petrotogales</taxon>
        <taxon>Petrotogaceae</taxon>
        <taxon>Marinitoga</taxon>
    </lineage>
</organism>
<evidence type="ECO:0000259" key="11">
    <source>
        <dbReference type="SMART" id="SM00845"/>
    </source>
</evidence>
<dbReference type="NCBIfam" id="TIGR00133">
    <property type="entry name" value="gatB"/>
    <property type="match status" value="1"/>
</dbReference>
<dbReference type="KEGG" id="mpz:Marpi_1268"/>
<dbReference type="HOGENOM" id="CLU_019240_0_0_0"/>
<dbReference type="InterPro" id="IPR042114">
    <property type="entry name" value="GatB_C_1"/>
</dbReference>
<dbReference type="Gene3D" id="1.10.10.410">
    <property type="match status" value="1"/>
</dbReference>
<evidence type="ECO:0000256" key="7">
    <source>
        <dbReference type="ARBA" id="ARBA00024799"/>
    </source>
</evidence>
<dbReference type="HAMAP" id="MF_00121">
    <property type="entry name" value="GatB"/>
    <property type="match status" value="1"/>
</dbReference>
<comment type="similarity">
    <text evidence="1 10">Belongs to the GatB/GatE family. GatB subfamily.</text>
</comment>
<dbReference type="SUPFAM" id="SSF55931">
    <property type="entry name" value="Glutamine synthetase/guanido kinase"/>
    <property type="match status" value="1"/>
</dbReference>
<dbReference type="InterPro" id="IPR017959">
    <property type="entry name" value="Asn/Gln-tRNA_amidoTrfase_suB/E"/>
</dbReference>
<dbReference type="EC" id="6.3.5.-" evidence="10"/>
<name>H2J2Y0_MARPK</name>
<evidence type="ECO:0000313" key="12">
    <source>
        <dbReference type="EMBL" id="AEX85671.1"/>
    </source>
</evidence>
<dbReference type="NCBIfam" id="NF004014">
    <property type="entry name" value="PRK05477.1-4"/>
    <property type="match status" value="1"/>
</dbReference>
<dbReference type="OrthoDB" id="9804078at2"/>
<dbReference type="PROSITE" id="PS01234">
    <property type="entry name" value="GATB"/>
    <property type="match status" value="1"/>
</dbReference>
<dbReference type="Pfam" id="PF02934">
    <property type="entry name" value="GatB_N"/>
    <property type="match status" value="1"/>
</dbReference>
<comment type="subunit">
    <text evidence="2 10">Heterotrimer of A, B and C subunits.</text>
</comment>
<evidence type="ECO:0000256" key="9">
    <source>
        <dbReference type="ARBA" id="ARBA00047913"/>
    </source>
</evidence>
<keyword evidence="3 10" id="KW-0436">Ligase</keyword>
<dbReference type="InterPro" id="IPR003789">
    <property type="entry name" value="Asn/Gln_tRNA_amidoTrase-B-like"/>
</dbReference>
<dbReference type="GO" id="GO:0005524">
    <property type="term" value="F:ATP binding"/>
    <property type="evidence" value="ECO:0007669"/>
    <property type="project" value="UniProtKB-KW"/>
</dbReference>
<dbReference type="InterPro" id="IPR014746">
    <property type="entry name" value="Gln_synth/guanido_kin_cat_dom"/>
</dbReference>
<evidence type="ECO:0000256" key="3">
    <source>
        <dbReference type="ARBA" id="ARBA00022598"/>
    </source>
</evidence>
<proteinExistence type="inferred from homology"/>
<evidence type="ECO:0000256" key="4">
    <source>
        <dbReference type="ARBA" id="ARBA00022741"/>
    </source>
</evidence>
<evidence type="ECO:0000313" key="13">
    <source>
        <dbReference type="Proteomes" id="UP000007161"/>
    </source>
</evidence>
<keyword evidence="6 10" id="KW-0648">Protein biosynthesis</keyword>
<evidence type="ECO:0000256" key="10">
    <source>
        <dbReference type="HAMAP-Rule" id="MF_00121"/>
    </source>
</evidence>
<dbReference type="PANTHER" id="PTHR11659:SF0">
    <property type="entry name" value="GLUTAMYL-TRNA(GLN) AMIDOTRANSFERASE SUBUNIT B, MITOCHONDRIAL"/>
    <property type="match status" value="1"/>
</dbReference>
<dbReference type="SMART" id="SM00845">
    <property type="entry name" value="GatB_Yqey"/>
    <property type="match status" value="1"/>
</dbReference>
<dbReference type="GO" id="GO:0006412">
    <property type="term" value="P:translation"/>
    <property type="evidence" value="ECO:0007669"/>
    <property type="project" value="UniProtKB-UniRule"/>
</dbReference>
<feature type="domain" description="Asn/Gln amidotransferase" evidence="11">
    <location>
        <begin position="329"/>
        <end position="476"/>
    </location>
</feature>
<protein>
    <recommendedName>
        <fullName evidence="10">Aspartyl/glutamyl-tRNA(Asn/Gln) amidotransferase subunit B</fullName>
        <shortName evidence="10">Asp/Glu-ADT subunit B</shortName>
        <ecNumber evidence="10">6.3.5.-</ecNumber>
    </recommendedName>
</protein>
<dbReference type="InterPro" id="IPR018027">
    <property type="entry name" value="Asn/Gln_amidotransferase"/>
</dbReference>
<dbReference type="AlphaFoldDB" id="H2J2Y0"/>
<sequence length="478" mass="55132">MSKYKTTIGLEIHVQLLTKTKAFCSCSANAFESEPNTNICPVCTGQPGALPVFNEEALKLGIKAAIALNAKINEYSRFDRKNYFYPDLPKGYQITQYFYPLANDGYIEIEGKKIRIERMHLEEDSGKMFHEGEKLESASYSLVDYNRSGIPLIEIVTKPDIESPKEARLFMEKLRNILRYAEISTGDMEKGALRCDANISITNTETGFQSNRVEVKNINSFKFVEKALEYERERIIQHLEEGKNVPMETRGWNFATRSTFSMRSKEEEADYRYFPEPDIPPVIVTEKDIEEVKKTMPEMIDEKKERFIKEYTIKEYDAEILASDKELADYFEKCAKLVKNPQFVSNFIITDLLREMNKNNIELKDIKVSPEHFKELEELIDSGKISTKIAKEIFIDVFETGKSPADIVKEKGLEQIDDDETLKEIIKKIIENNPKQVQQYKNGKTKLLGFFVGQLMKETKGKANPQKANKLVKEMLEE</sequence>
<keyword evidence="12" id="KW-0808">Transferase</keyword>
<dbReference type="EMBL" id="CP003257">
    <property type="protein sequence ID" value="AEX85671.1"/>
    <property type="molecule type" value="Genomic_DNA"/>
</dbReference>
<dbReference type="Pfam" id="PF02637">
    <property type="entry name" value="GatB_Yqey"/>
    <property type="match status" value="1"/>
</dbReference>
<reference evidence="12 13" key="1">
    <citation type="journal article" date="2012" name="J. Bacteriol.">
        <title>Complete Genome Sequence of the Thermophilic, Piezophilic, Heterotrophic Bacterium Marinitoga piezophila KA3.</title>
        <authorList>
            <person name="Lucas S."/>
            <person name="Han J."/>
            <person name="Lapidus A."/>
            <person name="Cheng J.F."/>
            <person name="Goodwin L.A."/>
            <person name="Pitluck S."/>
            <person name="Peters L."/>
            <person name="Mikhailova N."/>
            <person name="Teshima H."/>
            <person name="Detter J.C."/>
            <person name="Han C."/>
            <person name="Tapia R."/>
            <person name="Land M."/>
            <person name="Hauser L."/>
            <person name="Kyrpides N.C."/>
            <person name="Ivanova N."/>
            <person name="Pagani I."/>
            <person name="Vannier P."/>
            <person name="Oger P."/>
            <person name="Bartlett D.H."/>
            <person name="Noll K.M."/>
            <person name="Woyke T."/>
            <person name="Jebbar M."/>
        </authorList>
    </citation>
    <scope>NUCLEOTIDE SEQUENCE [LARGE SCALE GENOMIC DNA]</scope>
    <source>
        <strain evidence="13">DSM 14283 / JCM 11233 / KA3</strain>
    </source>
</reference>
<dbReference type="STRING" id="443254.Marpi_1268"/>
<comment type="catalytic activity">
    <reaction evidence="8 10">
        <text>L-aspartyl-tRNA(Asn) + L-glutamine + ATP + H2O = L-asparaginyl-tRNA(Asn) + L-glutamate + ADP + phosphate + 2 H(+)</text>
        <dbReference type="Rhea" id="RHEA:14513"/>
        <dbReference type="Rhea" id="RHEA-COMP:9674"/>
        <dbReference type="Rhea" id="RHEA-COMP:9677"/>
        <dbReference type="ChEBI" id="CHEBI:15377"/>
        <dbReference type="ChEBI" id="CHEBI:15378"/>
        <dbReference type="ChEBI" id="CHEBI:29985"/>
        <dbReference type="ChEBI" id="CHEBI:30616"/>
        <dbReference type="ChEBI" id="CHEBI:43474"/>
        <dbReference type="ChEBI" id="CHEBI:58359"/>
        <dbReference type="ChEBI" id="CHEBI:78515"/>
        <dbReference type="ChEBI" id="CHEBI:78516"/>
        <dbReference type="ChEBI" id="CHEBI:456216"/>
    </reaction>
</comment>
<evidence type="ECO:0000256" key="5">
    <source>
        <dbReference type="ARBA" id="ARBA00022840"/>
    </source>
</evidence>
<keyword evidence="5 10" id="KW-0067">ATP-binding</keyword>
<dbReference type="InterPro" id="IPR006075">
    <property type="entry name" value="Asn/Gln-tRNA_Trfase_suB/E_cat"/>
</dbReference>
<reference evidence="13" key="2">
    <citation type="submission" date="2012-01" db="EMBL/GenBank/DDBJ databases">
        <title>Complete sequence of chromosome of Marinitoga piezophila KA3.</title>
        <authorList>
            <person name="Lucas S."/>
            <person name="Han J."/>
            <person name="Lapidus A."/>
            <person name="Cheng J.-F."/>
            <person name="Goodwin L."/>
            <person name="Pitluck S."/>
            <person name="Peters L."/>
            <person name="Mikhailova N."/>
            <person name="Teshima H."/>
            <person name="Detter J.C."/>
            <person name="Han C."/>
            <person name="Tapia R."/>
            <person name="Land M."/>
            <person name="Hauser L."/>
            <person name="Kyrpides N."/>
            <person name="Ivanova N."/>
            <person name="Pagani I."/>
            <person name="Jebbar M."/>
            <person name="Vannier P."/>
            <person name="Oger P."/>
            <person name="Cario A."/>
            <person name="Bartlett D."/>
            <person name="Noll K.M."/>
            <person name="Woyke T."/>
        </authorList>
    </citation>
    <scope>NUCLEOTIDE SEQUENCE [LARGE SCALE GENOMIC DNA]</scope>
    <source>
        <strain evidence="13">DSM 14283 / JCM 11233 / KA3</strain>
    </source>
</reference>
<dbReference type="NCBIfam" id="NF004012">
    <property type="entry name" value="PRK05477.1-2"/>
    <property type="match status" value="1"/>
</dbReference>
<evidence type="ECO:0000256" key="6">
    <source>
        <dbReference type="ARBA" id="ARBA00022917"/>
    </source>
</evidence>
<accession>H2J2Y0</accession>
<dbReference type="PANTHER" id="PTHR11659">
    <property type="entry name" value="GLUTAMYL-TRNA GLN AMIDOTRANSFERASE SUBUNIT B MITOCHONDRIAL AND PROKARYOTIC PET112-RELATED"/>
    <property type="match status" value="1"/>
</dbReference>
<dbReference type="SUPFAM" id="SSF89095">
    <property type="entry name" value="GatB/YqeY motif"/>
    <property type="match status" value="1"/>
</dbReference>